<accession>A0A182NWV1</accession>
<reference evidence="2" key="2">
    <citation type="submission" date="2020-05" db="UniProtKB">
        <authorList>
            <consortium name="EnsemblMetazoa"/>
        </authorList>
    </citation>
    <scope>IDENTIFICATION</scope>
    <source>
        <strain evidence="2">WRAIR2</strain>
    </source>
</reference>
<feature type="signal peptide" evidence="1">
    <location>
        <begin position="1"/>
        <end position="21"/>
    </location>
</feature>
<evidence type="ECO:0000256" key="1">
    <source>
        <dbReference type="SAM" id="SignalP"/>
    </source>
</evidence>
<organism evidence="2 3">
    <name type="scientific">Anopheles dirus</name>
    <dbReference type="NCBI Taxonomy" id="7168"/>
    <lineage>
        <taxon>Eukaryota</taxon>
        <taxon>Metazoa</taxon>
        <taxon>Ecdysozoa</taxon>
        <taxon>Arthropoda</taxon>
        <taxon>Hexapoda</taxon>
        <taxon>Insecta</taxon>
        <taxon>Pterygota</taxon>
        <taxon>Neoptera</taxon>
        <taxon>Endopterygota</taxon>
        <taxon>Diptera</taxon>
        <taxon>Nematocera</taxon>
        <taxon>Culicoidea</taxon>
        <taxon>Culicidae</taxon>
        <taxon>Anophelinae</taxon>
        <taxon>Anopheles</taxon>
    </lineage>
</organism>
<dbReference type="AlphaFoldDB" id="A0A182NWV1"/>
<evidence type="ECO:0000313" key="3">
    <source>
        <dbReference type="Proteomes" id="UP000075884"/>
    </source>
</evidence>
<name>A0A182NWV1_9DIPT</name>
<proteinExistence type="predicted"/>
<protein>
    <submittedName>
        <fullName evidence="2">Uncharacterized protein</fullName>
    </submittedName>
</protein>
<dbReference type="EnsemblMetazoa" id="ADIR014361-RA">
    <property type="protein sequence ID" value="ADIR014361-PA"/>
    <property type="gene ID" value="ADIR014361"/>
</dbReference>
<keyword evidence="1" id="KW-0732">Signal</keyword>
<keyword evidence="3" id="KW-1185">Reference proteome</keyword>
<sequence>MKYAFVFVLLALFAVITFAQGKPLDEEAAPTNDEESEKVTIQLHLTKEELAALDKAMGGRIQWWEQIRFKGWWG</sequence>
<dbReference type="Proteomes" id="UP000075884">
    <property type="component" value="Unassembled WGS sequence"/>
</dbReference>
<dbReference type="VEuPathDB" id="VectorBase:ADIR014361"/>
<evidence type="ECO:0000313" key="2">
    <source>
        <dbReference type="EnsemblMetazoa" id="ADIR014361-PA"/>
    </source>
</evidence>
<feature type="chain" id="PRO_5008130642" evidence="1">
    <location>
        <begin position="22"/>
        <end position="74"/>
    </location>
</feature>
<reference evidence="3" key="1">
    <citation type="submission" date="2013-03" db="EMBL/GenBank/DDBJ databases">
        <title>The Genome Sequence of Anopheles dirus WRAIR2.</title>
        <authorList>
            <consortium name="The Broad Institute Genomics Platform"/>
            <person name="Neafsey D.E."/>
            <person name="Walton C."/>
            <person name="Walker B."/>
            <person name="Young S.K."/>
            <person name="Zeng Q."/>
            <person name="Gargeya S."/>
            <person name="Fitzgerald M."/>
            <person name="Haas B."/>
            <person name="Abouelleil A."/>
            <person name="Allen A.W."/>
            <person name="Alvarado L."/>
            <person name="Arachchi H.M."/>
            <person name="Berlin A.M."/>
            <person name="Chapman S.B."/>
            <person name="Gainer-Dewar J."/>
            <person name="Goldberg J."/>
            <person name="Griggs A."/>
            <person name="Gujja S."/>
            <person name="Hansen M."/>
            <person name="Howarth C."/>
            <person name="Imamovic A."/>
            <person name="Ireland A."/>
            <person name="Larimer J."/>
            <person name="McCowan C."/>
            <person name="Murphy C."/>
            <person name="Pearson M."/>
            <person name="Poon T.W."/>
            <person name="Priest M."/>
            <person name="Roberts A."/>
            <person name="Saif S."/>
            <person name="Shea T."/>
            <person name="Sisk P."/>
            <person name="Sykes S."/>
            <person name="Wortman J."/>
            <person name="Nusbaum C."/>
            <person name="Birren B."/>
        </authorList>
    </citation>
    <scope>NUCLEOTIDE SEQUENCE [LARGE SCALE GENOMIC DNA]</scope>
    <source>
        <strain evidence="3">WRAIR2</strain>
    </source>
</reference>